<sequence>MLYLCLAICAMFLTFAIGRYLSAKTRLVEKTIDETIARKLSASPIKTELSRLKEENGVMRNLLTDMVENEASLAQASYMSEADKARAIEARTTRRREIFGEALLVLRRPRERSASRQLNI</sequence>
<gene>
    <name evidence="1" type="ORF">G9X64_32105</name>
</gene>
<name>A0A7Y3SEZ5_9HYPH</name>
<proteinExistence type="predicted"/>
<evidence type="ECO:0000313" key="1">
    <source>
        <dbReference type="EMBL" id="NNU41042.1"/>
    </source>
</evidence>
<comment type="caution">
    <text evidence="1">The sequence shown here is derived from an EMBL/GenBank/DDBJ whole genome shotgun (WGS) entry which is preliminary data.</text>
</comment>
<accession>A0A7Y3SEZ5</accession>
<dbReference type="RefSeq" id="WP_131618756.1">
    <property type="nucleotide sequence ID" value="NZ_JABFCN010000062.1"/>
</dbReference>
<dbReference type="AlphaFoldDB" id="A0A7Y3SEZ5"/>
<protein>
    <submittedName>
        <fullName evidence="1">Uncharacterized protein</fullName>
    </submittedName>
</protein>
<evidence type="ECO:0000313" key="2">
    <source>
        <dbReference type="Proteomes" id="UP000519972"/>
    </source>
</evidence>
<dbReference type="Proteomes" id="UP000519972">
    <property type="component" value="Unassembled WGS sequence"/>
</dbReference>
<dbReference type="EMBL" id="JABFCN010000062">
    <property type="protein sequence ID" value="NNU41042.1"/>
    <property type="molecule type" value="Genomic_DNA"/>
</dbReference>
<reference evidence="1 2" key="1">
    <citation type="submission" date="2020-02" db="EMBL/GenBank/DDBJ databases">
        <authorList>
            <person name="Sun Q."/>
        </authorList>
    </citation>
    <scope>NUCLEOTIDE SEQUENCE [LARGE SCALE GENOMIC DNA]</scope>
    <source>
        <strain evidence="1 2">CCBAU 03386</strain>
    </source>
</reference>
<organism evidence="1 2">
    <name type="scientific">Rhizobium sophorae</name>
    <dbReference type="NCBI Taxonomy" id="1535242"/>
    <lineage>
        <taxon>Bacteria</taxon>
        <taxon>Pseudomonadati</taxon>
        <taxon>Pseudomonadota</taxon>
        <taxon>Alphaproteobacteria</taxon>
        <taxon>Hyphomicrobiales</taxon>
        <taxon>Rhizobiaceae</taxon>
        <taxon>Rhizobium/Agrobacterium group</taxon>
        <taxon>Rhizobium</taxon>
    </lineage>
</organism>
<keyword evidence="2" id="KW-1185">Reference proteome</keyword>